<evidence type="ECO:0000313" key="9">
    <source>
        <dbReference type="EMBL" id="CAG8552750.1"/>
    </source>
</evidence>
<dbReference type="PANTHER" id="PTHR21541">
    <property type="entry name" value="BTB POZ DOMAIN CONTAINING 12"/>
    <property type="match status" value="1"/>
</dbReference>
<proteinExistence type="inferred from homology"/>
<dbReference type="AlphaFoldDB" id="A0A9N9B1X2"/>
<evidence type="ECO:0000256" key="8">
    <source>
        <dbReference type="SAM" id="MobiDB-lite"/>
    </source>
</evidence>
<evidence type="ECO:0000256" key="3">
    <source>
        <dbReference type="ARBA" id="ARBA00022763"/>
    </source>
</evidence>
<evidence type="ECO:0000256" key="5">
    <source>
        <dbReference type="ARBA" id="ARBA00023204"/>
    </source>
</evidence>
<evidence type="ECO:0000256" key="6">
    <source>
        <dbReference type="ARBA" id="ARBA00023242"/>
    </source>
</evidence>
<feature type="region of interest" description="Disordered" evidence="8">
    <location>
        <begin position="1"/>
        <end position="62"/>
    </location>
</feature>
<keyword evidence="10" id="KW-1185">Reference proteome</keyword>
<keyword evidence="3" id="KW-0227">DNA damage</keyword>
<evidence type="ECO:0000256" key="1">
    <source>
        <dbReference type="ARBA" id="ARBA00004123"/>
    </source>
</evidence>
<comment type="subcellular location">
    <subcellularLocation>
        <location evidence="1">Nucleus</location>
    </subcellularLocation>
</comment>
<dbReference type="InterPro" id="IPR018574">
    <property type="entry name" value="Structure-sp_endonuc_su_Slx4"/>
</dbReference>
<accession>A0A9N9B1X2</accession>
<keyword evidence="6" id="KW-0539">Nucleus</keyword>
<keyword evidence="5" id="KW-0234">DNA repair</keyword>
<comment type="caution">
    <text evidence="9">The sequence shown here is derived from an EMBL/GenBank/DDBJ whole genome shotgun (WGS) entry which is preliminary data.</text>
</comment>
<gene>
    <name evidence="9" type="ORF">FMOSSE_LOCUS6553</name>
</gene>
<evidence type="ECO:0000256" key="7">
    <source>
        <dbReference type="ARBA" id="ARBA00029496"/>
    </source>
</evidence>
<dbReference type="GO" id="GO:0000712">
    <property type="term" value="P:resolution of meiotic recombination intermediates"/>
    <property type="evidence" value="ECO:0007669"/>
    <property type="project" value="TreeGrafter"/>
</dbReference>
<feature type="compositionally biased region" description="Polar residues" evidence="8">
    <location>
        <begin position="17"/>
        <end position="40"/>
    </location>
</feature>
<evidence type="ECO:0000313" key="10">
    <source>
        <dbReference type="Proteomes" id="UP000789375"/>
    </source>
</evidence>
<dbReference type="GO" id="GO:0033557">
    <property type="term" value="C:Slx1-Slx4 complex"/>
    <property type="evidence" value="ECO:0007669"/>
    <property type="project" value="InterPro"/>
</dbReference>
<sequence>MQGKKVTKDDNNHKNHANQSIMEQYKLTSTHNTFTSSGHNAQRKEESNVNEPPDNSLPKKMPNYHKMSTLELKNAVAKYGVKPLSKSAMIHQLALIWNYLHRNNYLDLEDESPDHEEIISDAENILPTNVCLMKASNQVNSSDNIVYVKDYPELSVNTKRKVKNYIISKYYEKILRYEPLQFDDLIKEIVDQGILCTEKQLQHYLDMLVIMYF</sequence>
<keyword evidence="4" id="KW-0233">DNA recombination</keyword>
<feature type="compositionally biased region" description="Basic and acidic residues" evidence="8">
    <location>
        <begin position="1"/>
        <end position="13"/>
    </location>
</feature>
<evidence type="ECO:0000256" key="4">
    <source>
        <dbReference type="ARBA" id="ARBA00023172"/>
    </source>
</evidence>
<organism evidence="9 10">
    <name type="scientific">Funneliformis mosseae</name>
    <name type="common">Endomycorrhizal fungus</name>
    <name type="synonym">Glomus mosseae</name>
    <dbReference type="NCBI Taxonomy" id="27381"/>
    <lineage>
        <taxon>Eukaryota</taxon>
        <taxon>Fungi</taxon>
        <taxon>Fungi incertae sedis</taxon>
        <taxon>Mucoromycota</taxon>
        <taxon>Glomeromycotina</taxon>
        <taxon>Glomeromycetes</taxon>
        <taxon>Glomerales</taxon>
        <taxon>Glomeraceae</taxon>
        <taxon>Funneliformis</taxon>
    </lineage>
</organism>
<dbReference type="EMBL" id="CAJVPP010001393">
    <property type="protein sequence ID" value="CAG8552750.1"/>
    <property type="molecule type" value="Genomic_DNA"/>
</dbReference>
<dbReference type="GO" id="GO:0006281">
    <property type="term" value="P:DNA repair"/>
    <property type="evidence" value="ECO:0007669"/>
    <property type="project" value="UniProtKB-KW"/>
</dbReference>
<evidence type="ECO:0000256" key="2">
    <source>
        <dbReference type="ARBA" id="ARBA00006661"/>
    </source>
</evidence>
<name>A0A9N9B1X2_FUNMO</name>
<dbReference type="CDD" id="cd22999">
    <property type="entry name" value="SAP_SLX4"/>
    <property type="match status" value="1"/>
</dbReference>
<dbReference type="PANTHER" id="PTHR21541:SF3">
    <property type="entry name" value="STRUCTURE-SPECIFIC ENDONUCLEASE SUBUNIT SLX4"/>
    <property type="match status" value="1"/>
</dbReference>
<reference evidence="9" key="1">
    <citation type="submission" date="2021-06" db="EMBL/GenBank/DDBJ databases">
        <authorList>
            <person name="Kallberg Y."/>
            <person name="Tangrot J."/>
            <person name="Rosling A."/>
        </authorList>
    </citation>
    <scope>NUCLEOTIDE SEQUENCE</scope>
    <source>
        <strain evidence="9">87-6 pot B 2015</strain>
    </source>
</reference>
<protein>
    <recommendedName>
        <fullName evidence="7">Structure-specific endonuclease subunit SLX4</fullName>
    </recommendedName>
</protein>
<dbReference type="Proteomes" id="UP000789375">
    <property type="component" value="Unassembled WGS sequence"/>
</dbReference>
<dbReference type="GO" id="GO:0006260">
    <property type="term" value="P:DNA replication"/>
    <property type="evidence" value="ECO:0007669"/>
    <property type="project" value="InterPro"/>
</dbReference>
<dbReference type="Pfam" id="PF09494">
    <property type="entry name" value="Slx4"/>
    <property type="match status" value="1"/>
</dbReference>
<comment type="similarity">
    <text evidence="2">Belongs to the SLX4 family.</text>
</comment>